<evidence type="ECO:0000256" key="7">
    <source>
        <dbReference type="ARBA" id="ARBA00022741"/>
    </source>
</evidence>
<dbReference type="InterPro" id="IPR036640">
    <property type="entry name" value="ABC1_TM_sf"/>
</dbReference>
<evidence type="ECO:0000259" key="16">
    <source>
        <dbReference type="PROSITE" id="PS50929"/>
    </source>
</evidence>
<dbReference type="PROSITE" id="PS00211">
    <property type="entry name" value="ABC_TRANSPORTER_1"/>
    <property type="match status" value="2"/>
</dbReference>
<evidence type="ECO:0000256" key="14">
    <source>
        <dbReference type="SAM" id="Phobius"/>
    </source>
</evidence>
<evidence type="ECO:0000256" key="4">
    <source>
        <dbReference type="ARBA" id="ARBA00022475"/>
    </source>
</evidence>
<dbReference type="FunFam" id="3.40.50.300:FF:000479">
    <property type="entry name" value="Multidrug resistance protein 1A"/>
    <property type="match status" value="1"/>
</dbReference>
<keyword evidence="5 14" id="KW-0812">Transmembrane</keyword>
<dbReference type="FunFam" id="1.20.1560.10:FF:000046">
    <property type="entry name" value="ATP-binding cassette subfamily B member 11"/>
    <property type="match status" value="1"/>
</dbReference>
<dbReference type="GO" id="GO:0005743">
    <property type="term" value="C:mitochondrial inner membrane"/>
    <property type="evidence" value="ECO:0007669"/>
    <property type="project" value="TreeGrafter"/>
</dbReference>
<dbReference type="Gene3D" id="3.40.50.300">
    <property type="entry name" value="P-loop containing nucleotide triphosphate hydrolases"/>
    <property type="match status" value="2"/>
</dbReference>
<dbReference type="GO" id="GO:0090374">
    <property type="term" value="P:oligopeptide export from mitochondrion"/>
    <property type="evidence" value="ECO:0007669"/>
    <property type="project" value="TreeGrafter"/>
</dbReference>
<organism evidence="17 18">
    <name type="scientific">Patella caerulea</name>
    <name type="common">Rayed Mediterranean limpet</name>
    <dbReference type="NCBI Taxonomy" id="87958"/>
    <lineage>
        <taxon>Eukaryota</taxon>
        <taxon>Metazoa</taxon>
        <taxon>Spiralia</taxon>
        <taxon>Lophotrochozoa</taxon>
        <taxon>Mollusca</taxon>
        <taxon>Gastropoda</taxon>
        <taxon>Patellogastropoda</taxon>
        <taxon>Patelloidea</taxon>
        <taxon>Patellidae</taxon>
        <taxon>Patella</taxon>
    </lineage>
</organism>
<keyword evidence="7" id="KW-0547">Nucleotide-binding</keyword>
<feature type="transmembrane region" description="Helical" evidence="14">
    <location>
        <begin position="821"/>
        <end position="846"/>
    </location>
</feature>
<dbReference type="InterPro" id="IPR017871">
    <property type="entry name" value="ABC_transporter-like_CS"/>
</dbReference>
<dbReference type="Pfam" id="PF00664">
    <property type="entry name" value="ABC_membrane"/>
    <property type="match status" value="2"/>
</dbReference>
<dbReference type="CDD" id="cd18578">
    <property type="entry name" value="ABC_6TM_Pgp_ABCB1_D2_like"/>
    <property type="match status" value="1"/>
</dbReference>
<dbReference type="InterPro" id="IPR003593">
    <property type="entry name" value="AAA+_ATPase"/>
</dbReference>
<dbReference type="InterPro" id="IPR003439">
    <property type="entry name" value="ABC_transporter-like_ATP-bd"/>
</dbReference>
<dbReference type="FunFam" id="3.40.50.300:FF:000205">
    <property type="entry name" value="ABC transporter B family member 4"/>
    <property type="match status" value="1"/>
</dbReference>
<dbReference type="SUPFAM" id="SSF90123">
    <property type="entry name" value="ABC transporter transmembrane region"/>
    <property type="match status" value="2"/>
</dbReference>
<feature type="region of interest" description="Disordered" evidence="13">
    <location>
        <begin position="1"/>
        <end position="57"/>
    </location>
</feature>
<evidence type="ECO:0000256" key="3">
    <source>
        <dbReference type="ARBA" id="ARBA00022448"/>
    </source>
</evidence>
<comment type="caution">
    <text evidence="17">The sequence shown here is derived from an EMBL/GenBank/DDBJ whole genome shotgun (WGS) entry which is preliminary data.</text>
</comment>
<dbReference type="PANTHER" id="PTHR43394:SF27">
    <property type="entry name" value="ATP-DEPENDENT TRANSLOCASE ABCB1-LIKE"/>
    <property type="match status" value="1"/>
</dbReference>
<feature type="transmembrane region" description="Helical" evidence="14">
    <location>
        <begin position="926"/>
        <end position="947"/>
    </location>
</feature>
<dbReference type="InterPro" id="IPR011527">
    <property type="entry name" value="ABC1_TM_dom"/>
</dbReference>
<comment type="similarity">
    <text evidence="2">Belongs to the ABC transporter superfamily. ABCB family. Multidrug resistance exporter (TC 3.A.1.201) subfamily.</text>
</comment>
<name>A0AAN8J8A5_PATCE</name>
<accession>A0AAN8J8A5</accession>
<keyword evidence="3" id="KW-0813">Transport</keyword>
<dbReference type="CDD" id="cd03249">
    <property type="entry name" value="ABC_MTABC3_MDL1_MDL2"/>
    <property type="match status" value="2"/>
</dbReference>
<evidence type="ECO:0000256" key="6">
    <source>
        <dbReference type="ARBA" id="ARBA00022737"/>
    </source>
</evidence>
<dbReference type="GO" id="GO:0016887">
    <property type="term" value="F:ATP hydrolysis activity"/>
    <property type="evidence" value="ECO:0007669"/>
    <property type="project" value="InterPro"/>
</dbReference>
<feature type="transmembrane region" description="Helical" evidence="14">
    <location>
        <begin position="1041"/>
        <end position="1062"/>
    </location>
</feature>
<evidence type="ECO:0000256" key="2">
    <source>
        <dbReference type="ARBA" id="ARBA00007577"/>
    </source>
</evidence>
<feature type="compositionally biased region" description="Basic and acidic residues" evidence="13">
    <location>
        <begin position="44"/>
        <end position="57"/>
    </location>
</feature>
<evidence type="ECO:0000256" key="9">
    <source>
        <dbReference type="ARBA" id="ARBA00022967"/>
    </source>
</evidence>
<protein>
    <submittedName>
        <fullName evidence="17">Uncharacterized protein</fullName>
    </submittedName>
</protein>
<feature type="transmembrane region" description="Helical" evidence="14">
    <location>
        <begin position="79"/>
        <end position="102"/>
    </location>
</feature>
<evidence type="ECO:0000259" key="15">
    <source>
        <dbReference type="PROSITE" id="PS50893"/>
    </source>
</evidence>
<dbReference type="InterPro" id="IPR039421">
    <property type="entry name" value="Type_1_exporter"/>
</dbReference>
<evidence type="ECO:0000313" key="17">
    <source>
        <dbReference type="EMBL" id="KAK6172117.1"/>
    </source>
</evidence>
<proteinExistence type="inferred from homology"/>
<evidence type="ECO:0000256" key="1">
    <source>
        <dbReference type="ARBA" id="ARBA00004651"/>
    </source>
</evidence>
<keyword evidence="12" id="KW-0325">Glycoprotein</keyword>
<evidence type="ECO:0000256" key="8">
    <source>
        <dbReference type="ARBA" id="ARBA00022840"/>
    </source>
</evidence>
<dbReference type="Proteomes" id="UP001347796">
    <property type="component" value="Unassembled WGS sequence"/>
</dbReference>
<feature type="transmembrane region" description="Helical" evidence="14">
    <location>
        <begin position="394"/>
        <end position="414"/>
    </location>
</feature>
<evidence type="ECO:0000256" key="10">
    <source>
        <dbReference type="ARBA" id="ARBA00022989"/>
    </source>
</evidence>
<feature type="compositionally biased region" description="Polar residues" evidence="13">
    <location>
        <begin position="1"/>
        <end position="34"/>
    </location>
</feature>
<dbReference type="PROSITE" id="PS50929">
    <property type="entry name" value="ABC_TM1F"/>
    <property type="match status" value="2"/>
</dbReference>
<keyword evidence="9" id="KW-1278">Translocase</keyword>
<feature type="domain" description="ABC transporter" evidence="15">
    <location>
        <begin position="460"/>
        <end position="696"/>
    </location>
</feature>
<keyword evidence="18" id="KW-1185">Reference proteome</keyword>
<dbReference type="Gene3D" id="1.20.1560.10">
    <property type="entry name" value="ABC transporter type 1, transmembrane domain"/>
    <property type="match status" value="1"/>
</dbReference>
<feature type="transmembrane region" description="Helical" evidence="14">
    <location>
        <begin position="1004"/>
        <end position="1029"/>
    </location>
</feature>
<dbReference type="SMART" id="SM00382">
    <property type="entry name" value="AAA"/>
    <property type="match status" value="2"/>
</dbReference>
<feature type="domain" description="ABC transporter" evidence="15">
    <location>
        <begin position="1102"/>
        <end position="1340"/>
    </location>
</feature>
<feature type="domain" description="ABC transmembrane type-1" evidence="16">
    <location>
        <begin position="781"/>
        <end position="1067"/>
    </location>
</feature>
<dbReference type="InterPro" id="IPR027417">
    <property type="entry name" value="P-loop_NTPase"/>
</dbReference>
<evidence type="ECO:0000256" key="13">
    <source>
        <dbReference type="SAM" id="MobiDB-lite"/>
    </source>
</evidence>
<dbReference type="EMBL" id="JAZGQO010000012">
    <property type="protein sequence ID" value="KAK6172117.1"/>
    <property type="molecule type" value="Genomic_DNA"/>
</dbReference>
<evidence type="ECO:0000256" key="5">
    <source>
        <dbReference type="ARBA" id="ARBA00022692"/>
    </source>
</evidence>
<evidence type="ECO:0000256" key="11">
    <source>
        <dbReference type="ARBA" id="ARBA00023136"/>
    </source>
</evidence>
<feature type="transmembrane region" description="Helical" evidence="14">
    <location>
        <begin position="180"/>
        <end position="204"/>
    </location>
</feature>
<feature type="transmembrane region" description="Helical" evidence="14">
    <location>
        <begin position="362"/>
        <end position="382"/>
    </location>
</feature>
<dbReference type="Pfam" id="PF00005">
    <property type="entry name" value="ABC_tran"/>
    <property type="match status" value="2"/>
</dbReference>
<dbReference type="GO" id="GO:0005886">
    <property type="term" value="C:plasma membrane"/>
    <property type="evidence" value="ECO:0007669"/>
    <property type="project" value="UniProtKB-SubCell"/>
</dbReference>
<dbReference type="PANTHER" id="PTHR43394">
    <property type="entry name" value="ATP-DEPENDENT PERMEASE MDL1, MITOCHONDRIAL"/>
    <property type="match status" value="1"/>
</dbReference>
<keyword evidence="4" id="KW-1003">Cell membrane</keyword>
<comment type="subcellular location">
    <subcellularLocation>
        <location evidence="1">Cell membrane</location>
        <topology evidence="1">Multi-pass membrane protein</topology>
    </subcellularLocation>
</comment>
<dbReference type="PROSITE" id="PS50893">
    <property type="entry name" value="ABC_TRANSPORTER_2"/>
    <property type="match status" value="2"/>
</dbReference>
<dbReference type="GO" id="GO:0015421">
    <property type="term" value="F:ABC-type oligopeptide transporter activity"/>
    <property type="evidence" value="ECO:0007669"/>
    <property type="project" value="TreeGrafter"/>
</dbReference>
<dbReference type="CDD" id="cd18577">
    <property type="entry name" value="ABC_6TM_Pgp_ABCB1_D1_like"/>
    <property type="match status" value="1"/>
</dbReference>
<feature type="transmembrane region" description="Helical" evidence="14">
    <location>
        <begin position="900"/>
        <end position="920"/>
    </location>
</feature>
<sequence length="1346" mass="147374">MPGNSYELSNNASPSDNSSGKIRTRNGNTNSSAVEMNGVNKVEPAVEIKDGTSDKKEKKAPDMVGALEMFRFADCTDKLLMIFGSIAAVIHGAAFPVMIIVFGDMIDLFVNSALFANFLADPAVAGFLSSINITAVDVIKDPSLLMTNCLQLANFTGGNITCATYSDQLSNQLLDKMGLYAIYFIIIAVCVFVLGYAQVCFWMTSAERQAHRIRLSFFRNVMRQEIGWFDTHDSGELNSRLADDINKIQDGLGDKMSSSVQWLSAFLAGFIVGFIYGWKLTLVILAISPALVIAAGIMSKLAASLTSKELKAYAKAGSIAEEVLSSIRTVVAFGGQKTEVERYSDNLIDAKKFGIKKGMTNGVAMGFVWFAIFCAYALGFWYGGKLTIEEPENYTVGKMLIVFFSVLIGAFSLGNASPGIQAFSTGRGAAFVIFKLIDQVPLIDSYSTEGRKPSSITGDVMFTNIHFTYPSRKDVKVLNGINITLKRGQTIALVGSSGCGKSTTVQLLQRFYDPQDGSITIDGNDLKDLNVEWLRKHIGIVSQEPTLFATTIAENIRYGRDDVTDAEIEQATRKANAHDFISQLPEKYETLVGERGAQLSGGQKQRIAIARALVRDPKILLLDEATSALDTESESIVQEALDKAREGRTTLVIAHRLSTIKNADHIYSLKDGQVVEEGSHDELMGKEGIYYQLVMNQTNKNTDVLDEPDLEVEEEIDEFIRVGSKREVKPQLERMVSATGSLVKGATSAAEKVEKVEDEELPSVGFGRMIRTNGPEWFYILIGCFASILNGGVQPAFAIIFAEVLGVFQLQGDERSKQIQLYALLLLGLGVISMVMMFLQSYMFAISGENLTIRLRKMAFMSMLRQEISWFDDQKNNTGVLTTKLSTEASLVQGATGIRLGMVFQNVAAMLTAIIIAFIYGWKLTLVILAFVPFIMLAGAIQMKVLAGVAGKNKEALEGAGKVAVEAIESIRTVVSLSLELVFHKLYVNQLLKPYKDALKRAHLVGLAYGFSDAIIFFAYAAAFYFGAYLIQEGEMNYVEVFRVFGAIVFGAMALGQASSFAPDASKAQLAASHIFFLIDKKPKINSESEGGQKPSKITSQVEFNEVRFRYPTRPDVEVLKGLNIVVNPGETLALVGSSGCGKSTTVQLLERFYDPESGVVKIDNYNIADLNIQWLRGQMGIVSQEPVLFDRSIAENIAYGDNSRVVPMDEIISAARKANIHTFIAELPEGYDTKVGEKGGQLSGGQKQRVAIARALVRNPKILLLDEATSALDTESEKVVQEALDAAREGRTSIVIAHRLSTIQNANKIVVIRHGEVTEQGTHSELMSKQGFYYKLNVAQHKRGN</sequence>
<dbReference type="SUPFAM" id="SSF52540">
    <property type="entry name" value="P-loop containing nucleoside triphosphate hydrolases"/>
    <property type="match status" value="2"/>
</dbReference>
<keyword evidence="11 14" id="KW-0472">Membrane</keyword>
<evidence type="ECO:0000256" key="12">
    <source>
        <dbReference type="ARBA" id="ARBA00023180"/>
    </source>
</evidence>
<keyword evidence="6" id="KW-0677">Repeat</keyword>
<feature type="transmembrane region" description="Helical" evidence="14">
    <location>
        <begin position="260"/>
        <end position="278"/>
    </location>
</feature>
<dbReference type="FunFam" id="1.20.1560.10:FF:000018">
    <property type="entry name" value="ATP-binding cassette subfamily B member 11"/>
    <property type="match status" value="1"/>
</dbReference>
<feature type="transmembrane region" description="Helical" evidence="14">
    <location>
        <begin position="777"/>
        <end position="801"/>
    </location>
</feature>
<keyword evidence="10 14" id="KW-1133">Transmembrane helix</keyword>
<feature type="domain" description="ABC transmembrane type-1" evidence="16">
    <location>
        <begin position="82"/>
        <end position="425"/>
    </location>
</feature>
<feature type="transmembrane region" description="Helical" evidence="14">
    <location>
        <begin position="284"/>
        <end position="303"/>
    </location>
</feature>
<reference evidence="17 18" key="1">
    <citation type="submission" date="2024-01" db="EMBL/GenBank/DDBJ databases">
        <title>The genome of the rayed Mediterranean limpet Patella caerulea (Linnaeus, 1758).</title>
        <authorList>
            <person name="Anh-Thu Weber A."/>
            <person name="Halstead-Nussloch G."/>
        </authorList>
    </citation>
    <scope>NUCLEOTIDE SEQUENCE [LARGE SCALE GENOMIC DNA]</scope>
    <source>
        <strain evidence="17">AATW-2023a</strain>
        <tissue evidence="17">Whole specimen</tissue>
    </source>
</reference>
<dbReference type="GO" id="GO:0005524">
    <property type="term" value="F:ATP binding"/>
    <property type="evidence" value="ECO:0007669"/>
    <property type="project" value="UniProtKB-KW"/>
</dbReference>
<gene>
    <name evidence="17" type="ORF">SNE40_018066</name>
</gene>
<evidence type="ECO:0000313" key="18">
    <source>
        <dbReference type="Proteomes" id="UP001347796"/>
    </source>
</evidence>
<keyword evidence="8" id="KW-0067">ATP-binding</keyword>